<feature type="compositionally biased region" description="Polar residues" evidence="2">
    <location>
        <begin position="85"/>
        <end position="96"/>
    </location>
</feature>
<evidence type="ECO:0000256" key="1">
    <source>
        <dbReference type="SAM" id="Coils"/>
    </source>
</evidence>
<feature type="compositionally biased region" description="Polar residues" evidence="2">
    <location>
        <begin position="55"/>
        <end position="64"/>
    </location>
</feature>
<keyword evidence="5" id="KW-1185">Reference proteome</keyword>
<dbReference type="SMART" id="SM00353">
    <property type="entry name" value="HLH"/>
    <property type="match status" value="1"/>
</dbReference>
<gene>
    <name evidence="4" type="ORF">BDW47DRAFT_101144</name>
</gene>
<dbReference type="GO" id="GO:0046983">
    <property type="term" value="F:protein dimerization activity"/>
    <property type="evidence" value="ECO:0007669"/>
    <property type="project" value="InterPro"/>
</dbReference>
<dbReference type="STRING" id="41067.A0A2I2FIJ8"/>
<organism evidence="4 5">
    <name type="scientific">Aspergillus candidus</name>
    <dbReference type="NCBI Taxonomy" id="41067"/>
    <lineage>
        <taxon>Eukaryota</taxon>
        <taxon>Fungi</taxon>
        <taxon>Dikarya</taxon>
        <taxon>Ascomycota</taxon>
        <taxon>Pezizomycotina</taxon>
        <taxon>Eurotiomycetes</taxon>
        <taxon>Eurotiomycetidae</taxon>
        <taxon>Eurotiales</taxon>
        <taxon>Aspergillaceae</taxon>
        <taxon>Aspergillus</taxon>
        <taxon>Aspergillus subgen. Circumdati</taxon>
    </lineage>
</organism>
<dbReference type="InterPro" id="IPR011598">
    <property type="entry name" value="bHLH_dom"/>
</dbReference>
<dbReference type="Proteomes" id="UP000234585">
    <property type="component" value="Unassembled WGS sequence"/>
</dbReference>
<sequence>MNTMAYSEPDPLSGNWSYDSAIDLFALNPVFPDPFQMDLADELLPMDPKEFSERPVQQSITGYSMSHHPGNEAASLPSDVESDDQSWSPTHLSSLDNFAMDMLNFDNHPPSSPTHRRQSYPPAAKPARRSRWPSSEPHDDESVPTPAEIDSAAPRKPLKRTLSEDSASSGGGPTGPATGRNAAKRAAHNIIEKRYRTNMNAKFVALEKAMAGAVGTSMSASATAASRPTRGGSSASLKKSEILSNAIAYMQELQEANQAMRKEMTLLRQSMGLGRRY</sequence>
<name>A0A2I2FIJ8_ASPCN</name>
<feature type="domain" description="BHLH" evidence="3">
    <location>
        <begin position="183"/>
        <end position="253"/>
    </location>
</feature>
<dbReference type="InterPro" id="IPR052099">
    <property type="entry name" value="Regulatory_TF_Diverse"/>
</dbReference>
<dbReference type="GeneID" id="36518762"/>
<feature type="coiled-coil region" evidence="1">
    <location>
        <begin position="243"/>
        <end position="270"/>
    </location>
</feature>
<evidence type="ECO:0000313" key="5">
    <source>
        <dbReference type="Proteomes" id="UP000234585"/>
    </source>
</evidence>
<dbReference type="SUPFAM" id="SSF47459">
    <property type="entry name" value="HLH, helix-loop-helix DNA-binding domain"/>
    <property type="match status" value="1"/>
</dbReference>
<dbReference type="AlphaFoldDB" id="A0A2I2FIJ8"/>
<dbReference type="InterPro" id="IPR036638">
    <property type="entry name" value="HLH_DNA-bd_sf"/>
</dbReference>
<keyword evidence="1" id="KW-0175">Coiled coil</keyword>
<protein>
    <recommendedName>
        <fullName evidence="3">BHLH domain-containing protein</fullName>
    </recommendedName>
</protein>
<reference evidence="4 5" key="1">
    <citation type="submission" date="2017-12" db="EMBL/GenBank/DDBJ databases">
        <authorList>
            <consortium name="DOE Joint Genome Institute"/>
            <person name="Haridas S."/>
            <person name="Kjaerbolling I."/>
            <person name="Vesth T.C."/>
            <person name="Frisvad J.C."/>
            <person name="Nybo J.L."/>
            <person name="Theobald S."/>
            <person name="Kuo A."/>
            <person name="Bowyer P."/>
            <person name="Matsuda Y."/>
            <person name="Mondo S."/>
            <person name="Lyhne E.K."/>
            <person name="Kogle M.E."/>
            <person name="Clum A."/>
            <person name="Lipzen A."/>
            <person name="Salamov A."/>
            <person name="Ngan C.Y."/>
            <person name="Daum C."/>
            <person name="Chiniquy J."/>
            <person name="Barry K."/>
            <person name="LaButti K."/>
            <person name="Simmons B.A."/>
            <person name="Magnuson J.K."/>
            <person name="Mortensen U.H."/>
            <person name="Larsen T.O."/>
            <person name="Grigoriev I.V."/>
            <person name="Baker S.E."/>
            <person name="Andersen M.R."/>
            <person name="Nordberg H.P."/>
            <person name="Cantor M.N."/>
            <person name="Hua S.X."/>
        </authorList>
    </citation>
    <scope>NUCLEOTIDE SEQUENCE [LARGE SCALE GENOMIC DNA]</scope>
    <source>
        <strain evidence="4 5">CBS 102.13</strain>
    </source>
</reference>
<accession>A0A2I2FIJ8</accession>
<dbReference type="PROSITE" id="PS50888">
    <property type="entry name" value="BHLH"/>
    <property type="match status" value="1"/>
</dbReference>
<dbReference type="PANTHER" id="PTHR47336:SF4">
    <property type="entry name" value="BHLH TRANSCRIPTION FACTOR (EUROFUNG)"/>
    <property type="match status" value="1"/>
</dbReference>
<dbReference type="Gene3D" id="4.10.280.10">
    <property type="entry name" value="Helix-loop-helix DNA-binding domain"/>
    <property type="match status" value="1"/>
</dbReference>
<dbReference type="EMBL" id="KZ559124">
    <property type="protein sequence ID" value="PLB40458.1"/>
    <property type="molecule type" value="Genomic_DNA"/>
</dbReference>
<evidence type="ECO:0000313" key="4">
    <source>
        <dbReference type="EMBL" id="PLB40458.1"/>
    </source>
</evidence>
<proteinExistence type="predicted"/>
<dbReference type="OrthoDB" id="2133190at2759"/>
<evidence type="ECO:0000256" key="2">
    <source>
        <dbReference type="SAM" id="MobiDB-lite"/>
    </source>
</evidence>
<evidence type="ECO:0000259" key="3">
    <source>
        <dbReference type="PROSITE" id="PS50888"/>
    </source>
</evidence>
<dbReference type="PANTHER" id="PTHR47336">
    <property type="entry name" value="TRANSCRIPTION FACTOR HMS1-RELATED"/>
    <property type="match status" value="1"/>
</dbReference>
<dbReference type="RefSeq" id="XP_024674470.1">
    <property type="nucleotide sequence ID" value="XM_024811602.1"/>
</dbReference>
<feature type="region of interest" description="Disordered" evidence="2">
    <location>
        <begin position="49"/>
        <end position="183"/>
    </location>
</feature>
<dbReference type="Pfam" id="PF00010">
    <property type="entry name" value="HLH"/>
    <property type="match status" value="1"/>
</dbReference>